<dbReference type="InterPro" id="IPR016024">
    <property type="entry name" value="ARM-type_fold"/>
</dbReference>
<evidence type="ECO:0008006" key="6">
    <source>
        <dbReference type="Google" id="ProtNLM"/>
    </source>
</evidence>
<dbReference type="PANTHER" id="PTHR21331">
    <property type="entry name" value="BRCA1-ASSOCIATED ATM ACTIVATOR 1"/>
    <property type="match status" value="1"/>
</dbReference>
<proteinExistence type="inferred from homology"/>
<dbReference type="Ensembl" id="ENSEEET00000024733.2">
    <property type="protein sequence ID" value="ENSEEEP00000024454.2"/>
    <property type="gene ID" value="ENSEEEG00000011860.2"/>
</dbReference>
<reference evidence="4" key="4">
    <citation type="submission" date="2025-08" db="UniProtKB">
        <authorList>
            <consortium name="Ensembl"/>
        </authorList>
    </citation>
    <scope>IDENTIFICATION</scope>
</reference>
<dbReference type="GO" id="GO:0006974">
    <property type="term" value="P:DNA damage response"/>
    <property type="evidence" value="ECO:0007669"/>
    <property type="project" value="InterPro"/>
</dbReference>
<reference evidence="5" key="2">
    <citation type="journal article" date="2017" name="Sci. Adv.">
        <title>A tail of two voltages: Proteomic comparison of the three electric organs of the electric eel.</title>
        <authorList>
            <person name="Traeger L.L."/>
            <person name="Sabat G."/>
            <person name="Barrett-Wilt G.A."/>
            <person name="Wells G.B."/>
            <person name="Sussman M.R."/>
        </authorList>
    </citation>
    <scope>NUCLEOTIDE SEQUENCE [LARGE SCALE GENOMIC DNA]</scope>
</reference>
<gene>
    <name evidence="4" type="primary">BRAT1</name>
</gene>
<accession>A0A4W4FKE4</accession>
<evidence type="ECO:0000256" key="1">
    <source>
        <dbReference type="ARBA" id="ARBA00004496"/>
    </source>
</evidence>
<reference evidence="4" key="5">
    <citation type="submission" date="2025-09" db="UniProtKB">
        <authorList>
            <consortium name="Ensembl"/>
        </authorList>
    </citation>
    <scope>IDENTIFICATION</scope>
</reference>
<reference evidence="4" key="3">
    <citation type="submission" date="2020-05" db="EMBL/GenBank/DDBJ databases">
        <title>Electrophorus electricus (electric eel) genome, fEleEle1, primary haplotype.</title>
        <authorList>
            <person name="Myers G."/>
            <person name="Meyer A."/>
            <person name="Fedrigo O."/>
            <person name="Formenti G."/>
            <person name="Rhie A."/>
            <person name="Tracey A."/>
            <person name="Sims Y."/>
            <person name="Jarvis E.D."/>
        </authorList>
    </citation>
    <scope>NUCLEOTIDE SEQUENCE [LARGE SCALE GENOMIC DNA]</scope>
</reference>
<sequence length="757" mass="84237">MDSECLSLLPSVCEVLADSKLLPPDDTSLEKLLDWFKDLTSQDDGQSLLQHQPCLLQFLYSVMESEVVDPIIFSFSLKLAGLLAAEESGFCLLQEKGVLVSMFVPDGWHVLGLWKNASVRCGWLQGLWNMLQHPPAMDFFCRNGIITLVLNLQNDESLFITSLTNQILAHILNCSMPRVLGNDTDSTAEGQALVSSDWVSVTTEIMSHMSRSLASEDQAVILPGLRLLAIVLTQCGDPLKRLLWKHVLEPLEVLAIRKGDSLTPPMMAVLQAAARTPLYIQPECRVEALMNVMLYSRNTNESVLCAASILLLEKCVSIRLIGSAVISLLRICIGHYPSTILQVGNFPHLIGCCKIQRCGLDVLGSLTVYEESMDLIQEAFAIILQYMQSPDSHATVLKKAHQAALKWFSICSPSTDLWRFVSNDLFSVLKKHVCDGRWEVRDSTLEFIAQLTSALKGNSEYTEALHTNGMISVLFTALSDVEAYVQASAVAALGEALTTTNLPLCTSLQEEIVSHLLTVLAQDAESFPRRAALKVFTSWLKIPQTFAALDQSLSSVFSLGGNDCDWEVKIHTLELADVLMEKSLSHCPYAVQGYEPSERCTEQALNKLMDLGTLGLLFKCLFDCDRPVSQKACALLLKLRAFMKQTSHTDGNDLALEICRYNWGEEILHRYCSKRPEQSDCVSNDDEVSYEQIDIVKCDPCWPKEISLCKILDVLDLDEMQHTLSLSSDHVINSPRSLMEDILFVAHQSEDNVVDCY</sequence>
<dbReference type="Proteomes" id="UP000314983">
    <property type="component" value="Chromosome 16"/>
</dbReference>
<dbReference type="InterPro" id="IPR011989">
    <property type="entry name" value="ARM-like"/>
</dbReference>
<comment type="similarity">
    <text evidence="3">Belongs to the BRAT1 family.</text>
</comment>
<name>A0A4W4FKE4_ELEEL</name>
<evidence type="ECO:0000313" key="5">
    <source>
        <dbReference type="Proteomes" id="UP000314983"/>
    </source>
</evidence>
<evidence type="ECO:0000313" key="4">
    <source>
        <dbReference type="Ensembl" id="ENSEEEP00000024454.2"/>
    </source>
</evidence>
<dbReference type="GO" id="GO:0005634">
    <property type="term" value="C:nucleus"/>
    <property type="evidence" value="ECO:0007669"/>
    <property type="project" value="TreeGrafter"/>
</dbReference>
<evidence type="ECO:0000256" key="3">
    <source>
        <dbReference type="ARBA" id="ARBA00061308"/>
    </source>
</evidence>
<dbReference type="STRING" id="8005.ENSEEEP00000024454"/>
<comment type="subcellular location">
    <subcellularLocation>
        <location evidence="1">Cytoplasm</location>
    </subcellularLocation>
</comment>
<dbReference type="GeneTree" id="ENSGT00390000017551"/>
<dbReference type="InterPro" id="IPR038904">
    <property type="entry name" value="BRAT1"/>
</dbReference>
<dbReference type="AlphaFoldDB" id="A0A4W4FKE4"/>
<keyword evidence="2" id="KW-0963">Cytoplasm</keyword>
<dbReference type="PANTHER" id="PTHR21331:SF2">
    <property type="entry name" value="BRCA1-ASSOCIATED ATM ACTIVATOR 1"/>
    <property type="match status" value="1"/>
</dbReference>
<keyword evidence="5" id="KW-1185">Reference proteome</keyword>
<reference evidence="5" key="1">
    <citation type="journal article" date="2014" name="Science">
        <title>Nonhuman genetics. Genomic basis for the convergent evolution of electric organs.</title>
        <authorList>
            <person name="Gallant J.R."/>
            <person name="Traeger L.L."/>
            <person name="Volkening J.D."/>
            <person name="Moffett H."/>
            <person name="Chen P.H."/>
            <person name="Novina C.D."/>
            <person name="Phillips G.N.Jr."/>
            <person name="Anand R."/>
            <person name="Wells G.B."/>
            <person name="Pinch M."/>
            <person name="Guth R."/>
            <person name="Unguez G.A."/>
            <person name="Albert J.S."/>
            <person name="Zakon H.H."/>
            <person name="Samanta M.P."/>
            <person name="Sussman M.R."/>
        </authorList>
    </citation>
    <scope>NUCLEOTIDE SEQUENCE [LARGE SCALE GENOMIC DNA]</scope>
</reference>
<dbReference type="Gene3D" id="1.25.10.10">
    <property type="entry name" value="Leucine-rich Repeat Variant"/>
    <property type="match status" value="1"/>
</dbReference>
<dbReference type="SUPFAM" id="SSF48371">
    <property type="entry name" value="ARM repeat"/>
    <property type="match status" value="1"/>
</dbReference>
<dbReference type="OMA" id="IQVFTEW"/>
<dbReference type="GO" id="GO:0005737">
    <property type="term" value="C:cytoplasm"/>
    <property type="evidence" value="ECO:0007669"/>
    <property type="project" value="UniProtKB-SubCell"/>
</dbReference>
<protein>
    <recommendedName>
        <fullName evidence="6">BRCA1-associated ATM activator 1</fullName>
    </recommendedName>
</protein>
<evidence type="ECO:0000256" key="2">
    <source>
        <dbReference type="ARBA" id="ARBA00022490"/>
    </source>
</evidence>
<dbReference type="GO" id="GO:0008283">
    <property type="term" value="P:cell population proliferation"/>
    <property type="evidence" value="ECO:0007669"/>
    <property type="project" value="InterPro"/>
</dbReference>
<organism evidence="4 5">
    <name type="scientific">Electrophorus electricus</name>
    <name type="common">Electric eel</name>
    <name type="synonym">Gymnotus electricus</name>
    <dbReference type="NCBI Taxonomy" id="8005"/>
    <lineage>
        <taxon>Eukaryota</taxon>
        <taxon>Metazoa</taxon>
        <taxon>Chordata</taxon>
        <taxon>Craniata</taxon>
        <taxon>Vertebrata</taxon>
        <taxon>Euteleostomi</taxon>
        <taxon>Actinopterygii</taxon>
        <taxon>Neopterygii</taxon>
        <taxon>Teleostei</taxon>
        <taxon>Ostariophysi</taxon>
        <taxon>Gymnotiformes</taxon>
        <taxon>Gymnotoidei</taxon>
        <taxon>Gymnotidae</taxon>
        <taxon>Electrophorus</taxon>
    </lineage>
</organism>